<dbReference type="PANTHER" id="PTHR43479:SF11">
    <property type="entry name" value="ACREF_ENVCD OPERON REPRESSOR-RELATED"/>
    <property type="match status" value="1"/>
</dbReference>
<dbReference type="InterPro" id="IPR001647">
    <property type="entry name" value="HTH_TetR"/>
</dbReference>
<sequence length="203" mass="23633">MAPKVTVEYKDEKRLAILDAALHCFADKGYRDTTITDISNYLLMSKGSIYIYFTSKEDIYKQLMENRMEWMITQTSSKFGELTTASEKLRLLVRMFTDQTLDDLKELLSFHLEFMLISSRQNSLKKVMHKHIEMATKFVQDIIDEGKDSGEFRSDTDSYTASTLFWALRDGLVLHSLGIDVDEEYKAHMIGMEEMLFRYIATL</sequence>
<feature type="domain" description="HTH tetR-type" evidence="3">
    <location>
        <begin position="11"/>
        <end position="71"/>
    </location>
</feature>
<dbReference type="InterPro" id="IPR036271">
    <property type="entry name" value="Tet_transcr_reg_TetR-rel_C_sf"/>
</dbReference>
<dbReference type="InterPro" id="IPR009057">
    <property type="entry name" value="Homeodomain-like_sf"/>
</dbReference>
<accession>A0A4R4EF02</accession>
<dbReference type="Gene3D" id="1.10.10.60">
    <property type="entry name" value="Homeodomain-like"/>
    <property type="match status" value="1"/>
</dbReference>
<comment type="caution">
    <text evidence="4">The sequence shown here is derived from an EMBL/GenBank/DDBJ whole genome shotgun (WGS) entry which is preliminary data.</text>
</comment>
<dbReference type="SUPFAM" id="SSF48498">
    <property type="entry name" value="Tetracyclin repressor-like, C-terminal domain"/>
    <property type="match status" value="1"/>
</dbReference>
<gene>
    <name evidence="4" type="ORF">E0485_10130</name>
</gene>
<protein>
    <submittedName>
        <fullName evidence="4">TetR/AcrR family transcriptional regulator</fullName>
    </submittedName>
</protein>
<evidence type="ECO:0000259" key="3">
    <source>
        <dbReference type="PROSITE" id="PS50977"/>
    </source>
</evidence>
<dbReference type="PROSITE" id="PS50977">
    <property type="entry name" value="HTH_TETR_2"/>
    <property type="match status" value="1"/>
</dbReference>
<dbReference type="GO" id="GO:0003677">
    <property type="term" value="F:DNA binding"/>
    <property type="evidence" value="ECO:0007669"/>
    <property type="project" value="UniProtKB-UniRule"/>
</dbReference>
<dbReference type="Proteomes" id="UP000295418">
    <property type="component" value="Unassembled WGS sequence"/>
</dbReference>
<dbReference type="Pfam" id="PF00440">
    <property type="entry name" value="TetR_N"/>
    <property type="match status" value="1"/>
</dbReference>
<evidence type="ECO:0000256" key="1">
    <source>
        <dbReference type="ARBA" id="ARBA00023125"/>
    </source>
</evidence>
<evidence type="ECO:0000313" key="5">
    <source>
        <dbReference type="Proteomes" id="UP000295418"/>
    </source>
</evidence>
<dbReference type="SUPFAM" id="SSF46689">
    <property type="entry name" value="Homeodomain-like"/>
    <property type="match status" value="1"/>
</dbReference>
<evidence type="ECO:0000256" key="2">
    <source>
        <dbReference type="PROSITE-ProRule" id="PRU00335"/>
    </source>
</evidence>
<organism evidence="4 5">
    <name type="scientific">Paenibacillus albiflavus</name>
    <dbReference type="NCBI Taxonomy" id="2545760"/>
    <lineage>
        <taxon>Bacteria</taxon>
        <taxon>Bacillati</taxon>
        <taxon>Bacillota</taxon>
        <taxon>Bacilli</taxon>
        <taxon>Bacillales</taxon>
        <taxon>Paenibacillaceae</taxon>
        <taxon>Paenibacillus</taxon>
    </lineage>
</organism>
<dbReference type="PRINTS" id="PR00455">
    <property type="entry name" value="HTHTETR"/>
</dbReference>
<dbReference type="OrthoDB" id="9814703at2"/>
<keyword evidence="5" id="KW-1185">Reference proteome</keyword>
<dbReference type="InterPro" id="IPR050624">
    <property type="entry name" value="HTH-type_Tx_Regulator"/>
</dbReference>
<dbReference type="RefSeq" id="WP_132417906.1">
    <property type="nucleotide sequence ID" value="NZ_SKFG01000008.1"/>
</dbReference>
<dbReference type="Gene3D" id="1.10.357.10">
    <property type="entry name" value="Tetracycline Repressor, domain 2"/>
    <property type="match status" value="1"/>
</dbReference>
<dbReference type="InterPro" id="IPR041612">
    <property type="entry name" value="YfiR_C"/>
</dbReference>
<name>A0A4R4EF02_9BACL</name>
<dbReference type="AlphaFoldDB" id="A0A4R4EF02"/>
<proteinExistence type="predicted"/>
<feature type="DNA-binding region" description="H-T-H motif" evidence="2">
    <location>
        <begin position="34"/>
        <end position="53"/>
    </location>
</feature>
<dbReference type="EMBL" id="SKFG01000008">
    <property type="protein sequence ID" value="TCZ77823.1"/>
    <property type="molecule type" value="Genomic_DNA"/>
</dbReference>
<keyword evidence="1 2" id="KW-0238">DNA-binding</keyword>
<evidence type="ECO:0000313" key="4">
    <source>
        <dbReference type="EMBL" id="TCZ77823.1"/>
    </source>
</evidence>
<dbReference type="PANTHER" id="PTHR43479">
    <property type="entry name" value="ACREF/ENVCD OPERON REPRESSOR-RELATED"/>
    <property type="match status" value="1"/>
</dbReference>
<dbReference type="Pfam" id="PF17922">
    <property type="entry name" value="TetR_C_17"/>
    <property type="match status" value="1"/>
</dbReference>
<reference evidence="4 5" key="1">
    <citation type="submission" date="2019-03" db="EMBL/GenBank/DDBJ databases">
        <authorList>
            <person name="Kim M.K.M."/>
        </authorList>
    </citation>
    <scope>NUCLEOTIDE SEQUENCE [LARGE SCALE GENOMIC DNA]</scope>
    <source>
        <strain evidence="4 5">18JY21-1</strain>
    </source>
</reference>